<dbReference type="PROSITE" id="PS51257">
    <property type="entry name" value="PROKAR_LIPOPROTEIN"/>
    <property type="match status" value="1"/>
</dbReference>
<dbReference type="AlphaFoldDB" id="A0A3E2WJN2"/>
<organism evidence="1 2">
    <name type="scientific">Hungatella hathewayi</name>
    <dbReference type="NCBI Taxonomy" id="154046"/>
    <lineage>
        <taxon>Bacteria</taxon>
        <taxon>Bacillati</taxon>
        <taxon>Bacillota</taxon>
        <taxon>Clostridia</taxon>
        <taxon>Lachnospirales</taxon>
        <taxon>Lachnospiraceae</taxon>
        <taxon>Hungatella</taxon>
    </lineage>
</organism>
<accession>A0A3E2WJN2</accession>
<name>A0A3E2WJN2_9FIRM</name>
<evidence type="ECO:0000313" key="1">
    <source>
        <dbReference type="EMBL" id="RGC27235.1"/>
    </source>
</evidence>
<dbReference type="InterPro" id="IPR006059">
    <property type="entry name" value="SBP"/>
</dbReference>
<gene>
    <name evidence="1" type="ORF">DWX41_18380</name>
</gene>
<protein>
    <submittedName>
        <fullName evidence="1">Sugar ABC transporter substrate-binding protein</fullName>
    </submittedName>
</protein>
<dbReference type="PANTHER" id="PTHR43649">
    <property type="entry name" value="ARABINOSE-BINDING PROTEIN-RELATED"/>
    <property type="match status" value="1"/>
</dbReference>
<sequence>MVIKEVYGMKRLCSLLLVLVMLFTMAGCSKGSESNDNAKGDKPQGDNPIELTMWTMHTTEAMIDTLNAQVKAFESQNPDIKIKIETLTYDVVYQRMMAGMNSDTMPNIFNGIEGHIAFMQSKDALADVSDIIDAKGGRDAFVEKYLDWVTKEDVVYAVPDWALYQGVWYRKDLFEENNIEIPKTWEELSAAAAKLTQDTDGDGKTDIYGMCIPMDRNMVAQQTYSQFLYSNGVNIFNMDTGAYEFGDKKEEAVQALDTMMQIYHESSPEGSVNWSWTDFRTALAKGEIAMTSEWGAVVAIAAEQNPEMLDNLSVFPFPGQDASTYNQNASFGGAYYMAIGKSTDEKIEASKKFVEFLFETDNVAERANSRPIYALPALKEAFESDTYKNNEMVRKFSKEMDDIFENIIPYEERSGFEAGLTNSAGQIESSNLMGDAIQNVVLNGWTTQEAVDYMDEKLQEIITNCKEMK</sequence>
<dbReference type="Pfam" id="PF13416">
    <property type="entry name" value="SBP_bac_8"/>
    <property type="match status" value="1"/>
</dbReference>
<reference evidence="1 2" key="1">
    <citation type="submission" date="2018-08" db="EMBL/GenBank/DDBJ databases">
        <title>A genome reference for cultivated species of the human gut microbiota.</title>
        <authorList>
            <person name="Zou Y."/>
            <person name="Xue W."/>
            <person name="Luo G."/>
        </authorList>
    </citation>
    <scope>NUCLEOTIDE SEQUENCE [LARGE SCALE GENOMIC DNA]</scope>
    <source>
        <strain evidence="1 2">AF19-21</strain>
    </source>
</reference>
<dbReference type="Proteomes" id="UP000261111">
    <property type="component" value="Unassembled WGS sequence"/>
</dbReference>
<proteinExistence type="predicted"/>
<dbReference type="CDD" id="cd13585">
    <property type="entry name" value="PBP2_TMBP_like"/>
    <property type="match status" value="1"/>
</dbReference>
<evidence type="ECO:0000313" key="2">
    <source>
        <dbReference type="Proteomes" id="UP000261111"/>
    </source>
</evidence>
<dbReference type="EMBL" id="QVIA01000025">
    <property type="protein sequence ID" value="RGC27235.1"/>
    <property type="molecule type" value="Genomic_DNA"/>
</dbReference>
<dbReference type="Gene3D" id="3.40.190.10">
    <property type="entry name" value="Periplasmic binding protein-like II"/>
    <property type="match status" value="1"/>
</dbReference>
<dbReference type="InterPro" id="IPR050490">
    <property type="entry name" value="Bact_solute-bd_prot1"/>
</dbReference>
<dbReference type="SUPFAM" id="SSF53850">
    <property type="entry name" value="Periplasmic binding protein-like II"/>
    <property type="match status" value="1"/>
</dbReference>
<dbReference type="PANTHER" id="PTHR43649:SF12">
    <property type="entry name" value="DIACETYLCHITOBIOSE BINDING PROTEIN DASA"/>
    <property type="match status" value="1"/>
</dbReference>
<comment type="caution">
    <text evidence="1">The sequence shown here is derived from an EMBL/GenBank/DDBJ whole genome shotgun (WGS) entry which is preliminary data.</text>
</comment>